<reference evidence="1 2" key="1">
    <citation type="submission" date="2016-07" db="EMBL/GenBank/DDBJ databases">
        <title>Genomic analysis of zinc-resistant bacterium Mucilaginibacter pedocola TBZ30.</title>
        <authorList>
            <person name="Huang J."/>
            <person name="Tang J."/>
        </authorList>
    </citation>
    <scope>NUCLEOTIDE SEQUENCE [LARGE SCALE GENOMIC DNA]</scope>
    <source>
        <strain evidence="1 2">TBZ30</strain>
    </source>
</reference>
<protein>
    <recommendedName>
        <fullName evidence="3">Copper resistance protein NlpE</fullName>
    </recommendedName>
</protein>
<keyword evidence="2" id="KW-1185">Reference proteome</keyword>
<dbReference type="EMBL" id="MBTF01000037">
    <property type="protein sequence ID" value="OOQ57112.1"/>
    <property type="molecule type" value="Genomic_DNA"/>
</dbReference>
<proteinExistence type="predicted"/>
<dbReference type="AlphaFoldDB" id="A0A1S9P846"/>
<dbReference type="STRING" id="1792845.BC343_16430"/>
<evidence type="ECO:0008006" key="3">
    <source>
        <dbReference type="Google" id="ProtNLM"/>
    </source>
</evidence>
<evidence type="ECO:0000313" key="2">
    <source>
        <dbReference type="Proteomes" id="UP000189739"/>
    </source>
</evidence>
<accession>A0A1S9P846</accession>
<organism evidence="1 2">
    <name type="scientific">Mucilaginibacter pedocola</name>
    <dbReference type="NCBI Taxonomy" id="1792845"/>
    <lineage>
        <taxon>Bacteria</taxon>
        <taxon>Pseudomonadati</taxon>
        <taxon>Bacteroidota</taxon>
        <taxon>Sphingobacteriia</taxon>
        <taxon>Sphingobacteriales</taxon>
        <taxon>Sphingobacteriaceae</taxon>
        <taxon>Mucilaginibacter</taxon>
    </lineage>
</organism>
<dbReference type="OrthoDB" id="952272at2"/>
<gene>
    <name evidence="1" type="ORF">BC343_16430</name>
</gene>
<dbReference type="Gene3D" id="2.40.128.640">
    <property type="match status" value="1"/>
</dbReference>
<comment type="caution">
    <text evidence="1">The sequence shown here is derived from an EMBL/GenBank/DDBJ whole genome shotgun (WGS) entry which is preliminary data.</text>
</comment>
<sequence>MELYTKQSKTMKKIFLIILIWMVPAILFAQTEVEGNVPEKTTSLKKLPFGPSVVGVFDGRSPCQGMAKELQITVSPECFKIKWRLILYQDSVTKAPTTYHFEGIVYRNPAREGKWAIIRGTKDRPNAIVYQLDPDKPEKSIYILKGDDNVLFFLDRNRNLMPGDENFAYTFNRTRP</sequence>
<dbReference type="Proteomes" id="UP000189739">
    <property type="component" value="Unassembled WGS sequence"/>
</dbReference>
<evidence type="ECO:0000313" key="1">
    <source>
        <dbReference type="EMBL" id="OOQ57112.1"/>
    </source>
</evidence>
<name>A0A1S9P846_9SPHI</name>